<sequence>MLRFVNGRGRPSNGKRRPGPVHPLKELDTNDVRQCLRVAFGSTLGFVVSSLFDWHYGVFFTVYPMLLLALVPTLNGHVIRQFLGSALINTVEVALIAGLFGHLPVIMTGLAFILFAGRFRLMSGGPLFLFGAQGVVSLSVMFHFASYPATNLHDLLASNLIASSLTLALAAVAYVLIPDAEPRGRPPRRDKSLARQRHETLLGASVATLSFVVFQVFDLRDSLSAQVATILILFPLTFRGAVVAARHRATGVLLGCSYGLLVQLVLYNHSGNLWLVVLPLWIGVMLFAREHLKEGVGSGAGFGGMTTVGILFGQYLSPGQDLVYSALYRVSSICVGMLAALLAAYLVHRLLNRFAATRLIYEDVVH</sequence>
<dbReference type="InterPro" id="IPR022604">
    <property type="entry name" value="DUF2955"/>
</dbReference>
<feature type="transmembrane region" description="Helical" evidence="6">
    <location>
        <begin position="94"/>
        <end position="115"/>
    </location>
</feature>
<evidence type="ECO:0000259" key="7">
    <source>
        <dbReference type="Pfam" id="PF13515"/>
    </source>
</evidence>
<organism evidence="8 9">
    <name type="scientific">Modicisalibacter tunisiensis</name>
    <dbReference type="NCBI Taxonomy" id="390637"/>
    <lineage>
        <taxon>Bacteria</taxon>
        <taxon>Pseudomonadati</taxon>
        <taxon>Pseudomonadota</taxon>
        <taxon>Gammaproteobacteria</taxon>
        <taxon>Oceanospirillales</taxon>
        <taxon>Halomonadaceae</taxon>
        <taxon>Modicisalibacter</taxon>
    </lineage>
</organism>
<evidence type="ECO:0000313" key="9">
    <source>
        <dbReference type="Proteomes" id="UP001319883"/>
    </source>
</evidence>
<accession>A0ABS7X2U3</accession>
<feature type="transmembrane region" description="Helical" evidence="6">
    <location>
        <begin position="198"/>
        <end position="217"/>
    </location>
</feature>
<dbReference type="PIRSF" id="PIRSF029594">
    <property type="entry name" value="UCP029594"/>
    <property type="match status" value="1"/>
</dbReference>
<protein>
    <submittedName>
        <fullName evidence="8">DUF2955 domain-containing protein</fullName>
    </submittedName>
</protein>
<keyword evidence="4 6" id="KW-0472">Membrane</keyword>
<feature type="transmembrane region" description="Helical" evidence="6">
    <location>
        <begin position="249"/>
        <end position="266"/>
    </location>
</feature>
<evidence type="ECO:0000256" key="1">
    <source>
        <dbReference type="ARBA" id="ARBA00004141"/>
    </source>
</evidence>
<name>A0ABS7X2U3_9GAMM</name>
<proteinExistence type="predicted"/>
<feature type="transmembrane region" description="Helical" evidence="6">
    <location>
        <begin position="327"/>
        <end position="348"/>
    </location>
</feature>
<evidence type="ECO:0000256" key="5">
    <source>
        <dbReference type="SAM" id="MobiDB-lite"/>
    </source>
</evidence>
<dbReference type="InterPro" id="IPR049453">
    <property type="entry name" value="Memb_transporter_dom"/>
</dbReference>
<dbReference type="InterPro" id="IPR016926">
    <property type="entry name" value="UCP029594"/>
</dbReference>
<reference evidence="8 9" key="1">
    <citation type="submission" date="2021-05" db="EMBL/GenBank/DDBJ databases">
        <title>Petroleum and Energy Research Collection (APPE): ex situ preservation of microbial diversity associated with the oil industry and exploitation of its biotechnological potential.</title>
        <authorList>
            <person name="Paixao C.T.M."/>
            <person name="Gomes M.B."/>
            <person name="Oliveira V.M."/>
        </authorList>
    </citation>
    <scope>NUCLEOTIDE SEQUENCE [LARGE SCALE GENOMIC DNA]</scope>
    <source>
        <strain evidence="8 9">LIT2</strain>
    </source>
</reference>
<dbReference type="EMBL" id="JAGXFD010000002">
    <property type="protein sequence ID" value="MBZ9569221.1"/>
    <property type="molecule type" value="Genomic_DNA"/>
</dbReference>
<feature type="transmembrane region" description="Helical" evidence="6">
    <location>
        <begin position="127"/>
        <end position="149"/>
    </location>
</feature>
<comment type="subcellular location">
    <subcellularLocation>
        <location evidence="1">Membrane</location>
        <topology evidence="1">Multi-pass membrane protein</topology>
    </subcellularLocation>
</comment>
<evidence type="ECO:0000256" key="2">
    <source>
        <dbReference type="ARBA" id="ARBA00022692"/>
    </source>
</evidence>
<feature type="transmembrane region" description="Helical" evidence="6">
    <location>
        <begin position="295"/>
        <end position="315"/>
    </location>
</feature>
<gene>
    <name evidence="8" type="ORF">KGQ91_16255</name>
</gene>
<feature type="transmembrane region" description="Helical" evidence="6">
    <location>
        <begin position="54"/>
        <end position="74"/>
    </location>
</feature>
<feature type="region of interest" description="Disordered" evidence="5">
    <location>
        <begin position="1"/>
        <end position="25"/>
    </location>
</feature>
<feature type="domain" description="Integral membrane bound transporter" evidence="7">
    <location>
        <begin position="210"/>
        <end position="342"/>
    </location>
</feature>
<keyword evidence="9" id="KW-1185">Reference proteome</keyword>
<feature type="transmembrane region" description="Helical" evidence="6">
    <location>
        <begin position="155"/>
        <end position="177"/>
    </location>
</feature>
<evidence type="ECO:0000256" key="6">
    <source>
        <dbReference type="SAM" id="Phobius"/>
    </source>
</evidence>
<dbReference type="Pfam" id="PF13515">
    <property type="entry name" value="FUSC_2"/>
    <property type="match status" value="1"/>
</dbReference>
<dbReference type="Proteomes" id="UP001319883">
    <property type="component" value="Unassembled WGS sequence"/>
</dbReference>
<evidence type="ECO:0000313" key="8">
    <source>
        <dbReference type="EMBL" id="MBZ9569221.1"/>
    </source>
</evidence>
<feature type="transmembrane region" description="Helical" evidence="6">
    <location>
        <begin position="272"/>
        <end position="288"/>
    </location>
</feature>
<evidence type="ECO:0000256" key="4">
    <source>
        <dbReference type="ARBA" id="ARBA00023136"/>
    </source>
</evidence>
<dbReference type="Pfam" id="PF11168">
    <property type="entry name" value="DUF2955"/>
    <property type="match status" value="1"/>
</dbReference>
<keyword evidence="3 6" id="KW-1133">Transmembrane helix</keyword>
<evidence type="ECO:0000256" key="3">
    <source>
        <dbReference type="ARBA" id="ARBA00022989"/>
    </source>
</evidence>
<keyword evidence="2 6" id="KW-0812">Transmembrane</keyword>
<feature type="transmembrane region" description="Helical" evidence="6">
    <location>
        <begin position="223"/>
        <end position="242"/>
    </location>
</feature>
<comment type="caution">
    <text evidence="8">The sequence shown here is derived from an EMBL/GenBank/DDBJ whole genome shotgun (WGS) entry which is preliminary data.</text>
</comment>